<proteinExistence type="predicted"/>
<dbReference type="AlphaFoldDB" id="A0A1Y4EVB6"/>
<protein>
    <submittedName>
        <fullName evidence="1">Uncharacterized protein</fullName>
    </submittedName>
</protein>
<name>A0A1Y4EVB6_9FIRM</name>
<sequence>MTLPQMICNYQNNNDLDSLRDILEYLKSNPVYVITKIKISKKRLLTLPKDEIKFLLENPVSIDNKLYFSIFSKKVSKYCLELKLIDYLKLMKKLNVNAIVIDHNLESRLFLSKDTIEYLKYIVAFK</sequence>
<reference evidence="2" key="1">
    <citation type="submission" date="2017-04" db="EMBL/GenBank/DDBJ databases">
        <title>Function of individual gut microbiota members based on whole genome sequencing of pure cultures obtained from chicken caecum.</title>
        <authorList>
            <person name="Medvecky M."/>
            <person name="Cejkova D."/>
            <person name="Polansky O."/>
            <person name="Karasova D."/>
            <person name="Kubasova T."/>
            <person name="Cizek A."/>
            <person name="Rychlik I."/>
        </authorList>
    </citation>
    <scope>NUCLEOTIDE SEQUENCE [LARGE SCALE GENOMIC DNA]</scope>
    <source>
        <strain evidence="2">An149</strain>
    </source>
</reference>
<dbReference type="RefSeq" id="WP_087255411.1">
    <property type="nucleotide sequence ID" value="NZ_CAJFOD010000057.1"/>
</dbReference>
<comment type="caution">
    <text evidence="1">The sequence shown here is derived from an EMBL/GenBank/DDBJ whole genome shotgun (WGS) entry which is preliminary data.</text>
</comment>
<dbReference type="Proteomes" id="UP000196258">
    <property type="component" value="Unassembled WGS sequence"/>
</dbReference>
<accession>A0A1Y4EVB6</accession>
<evidence type="ECO:0000313" key="1">
    <source>
        <dbReference type="EMBL" id="OUQ05638.1"/>
    </source>
</evidence>
<dbReference type="EMBL" id="NFLB01000004">
    <property type="protein sequence ID" value="OUQ05638.1"/>
    <property type="molecule type" value="Genomic_DNA"/>
</dbReference>
<evidence type="ECO:0000313" key="2">
    <source>
        <dbReference type="Proteomes" id="UP000196258"/>
    </source>
</evidence>
<organism evidence="1 2">
    <name type="scientific">Thomasclavelia spiroformis</name>
    <dbReference type="NCBI Taxonomy" id="29348"/>
    <lineage>
        <taxon>Bacteria</taxon>
        <taxon>Bacillati</taxon>
        <taxon>Bacillota</taxon>
        <taxon>Erysipelotrichia</taxon>
        <taxon>Erysipelotrichales</taxon>
        <taxon>Coprobacillaceae</taxon>
        <taxon>Thomasclavelia</taxon>
    </lineage>
</organism>
<gene>
    <name evidence="1" type="ORF">B5E91_04285</name>
</gene>